<accession>A0AA41UX08</accession>
<dbReference type="InterPro" id="IPR026057">
    <property type="entry name" value="TBL_C"/>
</dbReference>
<keyword evidence="4" id="KW-1185">Reference proteome</keyword>
<feature type="non-terminal residue" evidence="3">
    <location>
        <position position="68"/>
    </location>
</feature>
<reference evidence="3" key="1">
    <citation type="submission" date="2022-03" db="EMBL/GenBank/DDBJ databases">
        <title>A functionally conserved STORR gene fusion in Papaver species that diverged 16.8 million years ago.</title>
        <authorList>
            <person name="Catania T."/>
        </authorList>
    </citation>
    <scope>NUCLEOTIDE SEQUENCE</scope>
    <source>
        <strain evidence="3">S-191538</strain>
    </source>
</reference>
<organism evidence="3 4">
    <name type="scientific">Papaver nudicaule</name>
    <name type="common">Iceland poppy</name>
    <dbReference type="NCBI Taxonomy" id="74823"/>
    <lineage>
        <taxon>Eukaryota</taxon>
        <taxon>Viridiplantae</taxon>
        <taxon>Streptophyta</taxon>
        <taxon>Embryophyta</taxon>
        <taxon>Tracheophyta</taxon>
        <taxon>Spermatophyta</taxon>
        <taxon>Magnoliopsida</taxon>
        <taxon>Ranunculales</taxon>
        <taxon>Papaveraceae</taxon>
        <taxon>Papaveroideae</taxon>
        <taxon>Papaver</taxon>
    </lineage>
</organism>
<dbReference type="InterPro" id="IPR029962">
    <property type="entry name" value="TBL"/>
</dbReference>
<name>A0AA41UX08_PAPNU</name>
<dbReference type="GO" id="GO:0005794">
    <property type="term" value="C:Golgi apparatus"/>
    <property type="evidence" value="ECO:0007669"/>
    <property type="project" value="TreeGrafter"/>
</dbReference>
<dbReference type="Pfam" id="PF13839">
    <property type="entry name" value="PC-Esterase"/>
    <property type="match status" value="1"/>
</dbReference>
<sequence length="68" mass="8436">MRASYFFKFVQDPENDLSILFNWKPFLVEFEEKPERILKIDTISTGDVWKEVDVVVFNTWHWWFHRVQ</sequence>
<comment type="similarity">
    <text evidence="1">Belongs to the PC-esterase family. TBL subfamily.</text>
</comment>
<dbReference type="GO" id="GO:0016413">
    <property type="term" value="F:O-acetyltransferase activity"/>
    <property type="evidence" value="ECO:0007669"/>
    <property type="project" value="InterPro"/>
</dbReference>
<proteinExistence type="inferred from homology"/>
<dbReference type="Proteomes" id="UP001177140">
    <property type="component" value="Unassembled WGS sequence"/>
</dbReference>
<dbReference type="AlphaFoldDB" id="A0AA41UX08"/>
<evidence type="ECO:0000256" key="1">
    <source>
        <dbReference type="ARBA" id="ARBA00007727"/>
    </source>
</evidence>
<evidence type="ECO:0000313" key="4">
    <source>
        <dbReference type="Proteomes" id="UP001177140"/>
    </source>
</evidence>
<gene>
    <name evidence="3" type="ORF">MKW94_013939</name>
</gene>
<protein>
    <recommendedName>
        <fullName evidence="2">Trichome birefringence-like C-terminal domain-containing protein</fullName>
    </recommendedName>
</protein>
<comment type="caution">
    <text evidence="3">The sequence shown here is derived from an EMBL/GenBank/DDBJ whole genome shotgun (WGS) entry which is preliminary data.</text>
</comment>
<evidence type="ECO:0000313" key="3">
    <source>
        <dbReference type="EMBL" id="MCL7025865.1"/>
    </source>
</evidence>
<evidence type="ECO:0000259" key="2">
    <source>
        <dbReference type="Pfam" id="PF13839"/>
    </source>
</evidence>
<dbReference type="PANTHER" id="PTHR32285">
    <property type="entry name" value="PROTEIN TRICHOME BIREFRINGENCE-LIKE 9-RELATED"/>
    <property type="match status" value="1"/>
</dbReference>
<dbReference type="PANTHER" id="PTHR32285:SF372">
    <property type="entry name" value="PROTEIN TRICHOME BIREFRINGENCE-LIKE 43"/>
    <property type="match status" value="1"/>
</dbReference>
<dbReference type="EMBL" id="JAJJMA010049987">
    <property type="protein sequence ID" value="MCL7025865.1"/>
    <property type="molecule type" value="Genomic_DNA"/>
</dbReference>
<feature type="domain" description="Trichome birefringence-like C-terminal" evidence="2">
    <location>
        <begin position="9"/>
        <end position="66"/>
    </location>
</feature>